<dbReference type="InterPro" id="IPR013877">
    <property type="entry name" value="YAP-bd/ALF4/Glomulin"/>
</dbReference>
<dbReference type="InterPro" id="IPR016024">
    <property type="entry name" value="ARM-type_fold"/>
</dbReference>
<keyword evidence="2" id="KW-1185">Reference proteome</keyword>
<dbReference type="InterPro" id="IPR019516">
    <property type="entry name" value="Glomulin/ALF4"/>
</dbReference>
<dbReference type="SUPFAM" id="SSF48371">
    <property type="entry name" value="ARM repeat"/>
    <property type="match status" value="1"/>
</dbReference>
<evidence type="ECO:0008006" key="3">
    <source>
        <dbReference type="Google" id="ProtNLM"/>
    </source>
</evidence>
<reference evidence="1 2" key="1">
    <citation type="journal article" date="2024" name="G3 (Bethesda)">
        <title>Genome assembly of Hibiscus sabdariffa L. provides insights into metabolisms of medicinal natural products.</title>
        <authorList>
            <person name="Kim T."/>
        </authorList>
    </citation>
    <scope>NUCLEOTIDE SEQUENCE [LARGE SCALE GENOMIC DNA]</scope>
    <source>
        <strain evidence="1">TK-2024</strain>
        <tissue evidence="1">Old leaves</tissue>
    </source>
</reference>
<sequence length="760" mass="83489">MKSSVFCFRPTSPERVGFESLEEVKSSRTPRSPYIKEKCRNLMAWIGKGGHKHYGSSDFSYDPMSYALNFEDESSRADEFPSLNFSSRLPATPDRSPDIKHLGETPITDAVFPSSKPESRNCTVTDSTAPNSLVFSKQTLTESAVKSRLAFKGIASGMAELDGSSAADTLLLELHQILNSCSKSISGGDLSHSQTSVSELVSFLDSVSDAAISEPENGDAKANAFKILSEIYQILCSPSLDHEIMDALSFELPKSASKFAGISPQCLEIADNVVHQFIRKCSPRDMLSILCEALDSPNKTVKAAAYLSPLISGLSNVFLSIQRRHFEQIKVAVPVVVKVVKVISSEPDSQDTELETLFDRVVVNALSIQTVCTNMETGENGKLQALLGLYVLQILALISVSANHLPFALRLASLLPYCGISCLGLITGSSIDTLSSFVIGEDEEDCSRFSSHVYLGASLSVILAQKYDEFARAAKLDLSALKTELQNNQTKKWQAIGMLKHIFSSVDLPWEFKRDAVDFLLYITSGDISNELDDEHNDCSLYMTSIFSALQAVTMIIIYTSDAALRKNAFEALKRVLGDIPDSQRFDILKALIKNSDSSSMVAILLDLVRGEMHRESTLRMSVCKDKALEADSKSRQNTLFWSTGILELVESVMRPVAGGPPILPDNSDAVLSALNLYRYVLMTESAGKTNYTGVRSKNNLQKAYNEWLLPLRILVSSIEAANKNDNDQLAVDTVCALNPVELVLYRCLELVEENLKHPV</sequence>
<name>A0ABR2DBY6_9ROSI</name>
<organism evidence="1 2">
    <name type="scientific">Hibiscus sabdariffa</name>
    <name type="common">roselle</name>
    <dbReference type="NCBI Taxonomy" id="183260"/>
    <lineage>
        <taxon>Eukaryota</taxon>
        <taxon>Viridiplantae</taxon>
        <taxon>Streptophyta</taxon>
        <taxon>Embryophyta</taxon>
        <taxon>Tracheophyta</taxon>
        <taxon>Spermatophyta</taxon>
        <taxon>Magnoliopsida</taxon>
        <taxon>eudicotyledons</taxon>
        <taxon>Gunneridae</taxon>
        <taxon>Pentapetalae</taxon>
        <taxon>rosids</taxon>
        <taxon>malvids</taxon>
        <taxon>Malvales</taxon>
        <taxon>Malvaceae</taxon>
        <taxon>Malvoideae</taxon>
        <taxon>Hibiscus</taxon>
    </lineage>
</organism>
<evidence type="ECO:0000313" key="1">
    <source>
        <dbReference type="EMBL" id="KAK8535216.1"/>
    </source>
</evidence>
<proteinExistence type="predicted"/>
<dbReference type="EMBL" id="JBBPBM010000030">
    <property type="protein sequence ID" value="KAK8535216.1"/>
    <property type="molecule type" value="Genomic_DNA"/>
</dbReference>
<dbReference type="Proteomes" id="UP001472677">
    <property type="component" value="Unassembled WGS sequence"/>
</dbReference>
<dbReference type="Pfam" id="PF08568">
    <property type="entry name" value="Kinetochor_Ybp2"/>
    <property type="match status" value="2"/>
</dbReference>
<protein>
    <recommendedName>
        <fullName evidence="3">Aberrant root formation protein 4</fullName>
    </recommendedName>
</protein>
<gene>
    <name evidence="1" type="ORF">V6N12_056743</name>
</gene>
<evidence type="ECO:0000313" key="2">
    <source>
        <dbReference type="Proteomes" id="UP001472677"/>
    </source>
</evidence>
<dbReference type="PANTHER" id="PTHR15430:SF1">
    <property type="entry name" value="GLOMULIN"/>
    <property type="match status" value="1"/>
</dbReference>
<comment type="caution">
    <text evidence="1">The sequence shown here is derived from an EMBL/GenBank/DDBJ whole genome shotgun (WGS) entry which is preliminary data.</text>
</comment>
<dbReference type="PANTHER" id="PTHR15430">
    <property type="entry name" value="GLOMULIN"/>
    <property type="match status" value="1"/>
</dbReference>
<accession>A0ABR2DBY6</accession>